<sequence length="277" mass="29511">MVSIAVASDDIAAVPSSAEHWQSQMVGESACLMERQHQTRGHRLALVSTEGRLVEGTVEGVIGEVGRRWAISAAIEEGVMNIATSFWKMLNNNEAHADFADFYFENPGNFQFTTTVHNDTISVSFAPSVHPLHTSSSVSNVSFPSPLYSLLQWKKWATQSESSIVAPATSTSHLGTINRCLSTEPYSINGYSTPEAPGGETSGGGITGESDGTMATALSILKPSALQSTLDTKDSLGTESLIPPIAIIQDTDYNPNVTLTTLSLLDSTLLSYANSPV</sequence>
<dbReference type="AlphaFoldDB" id="A0A0C9Z9P1"/>
<reference evidence="1 2" key="1">
    <citation type="submission" date="2014-04" db="EMBL/GenBank/DDBJ databases">
        <authorList>
            <consortium name="DOE Joint Genome Institute"/>
            <person name="Kuo A."/>
            <person name="Ruytinx J."/>
            <person name="Rineau F."/>
            <person name="Colpaert J."/>
            <person name="Kohler A."/>
            <person name="Nagy L.G."/>
            <person name="Floudas D."/>
            <person name="Copeland A."/>
            <person name="Barry K.W."/>
            <person name="Cichocki N."/>
            <person name="Veneault-Fourrey C."/>
            <person name="LaButti K."/>
            <person name="Lindquist E.A."/>
            <person name="Lipzen A."/>
            <person name="Lundell T."/>
            <person name="Morin E."/>
            <person name="Murat C."/>
            <person name="Sun H."/>
            <person name="Tunlid A."/>
            <person name="Henrissat B."/>
            <person name="Grigoriev I.V."/>
            <person name="Hibbett D.S."/>
            <person name="Martin F."/>
            <person name="Nordberg H.P."/>
            <person name="Cantor M.N."/>
            <person name="Hua S.X."/>
        </authorList>
    </citation>
    <scope>NUCLEOTIDE SEQUENCE [LARGE SCALE GENOMIC DNA]</scope>
    <source>
        <strain evidence="1 2">UH-Slu-Lm8-n1</strain>
    </source>
</reference>
<reference evidence="2" key="2">
    <citation type="submission" date="2015-01" db="EMBL/GenBank/DDBJ databases">
        <title>Evolutionary Origins and Diversification of the Mycorrhizal Mutualists.</title>
        <authorList>
            <consortium name="DOE Joint Genome Institute"/>
            <consortium name="Mycorrhizal Genomics Consortium"/>
            <person name="Kohler A."/>
            <person name="Kuo A."/>
            <person name="Nagy L.G."/>
            <person name="Floudas D."/>
            <person name="Copeland A."/>
            <person name="Barry K.W."/>
            <person name="Cichocki N."/>
            <person name="Veneault-Fourrey C."/>
            <person name="LaButti K."/>
            <person name="Lindquist E.A."/>
            <person name="Lipzen A."/>
            <person name="Lundell T."/>
            <person name="Morin E."/>
            <person name="Murat C."/>
            <person name="Riley R."/>
            <person name="Ohm R."/>
            <person name="Sun H."/>
            <person name="Tunlid A."/>
            <person name="Henrissat B."/>
            <person name="Grigoriev I.V."/>
            <person name="Hibbett D.S."/>
            <person name="Martin F."/>
        </authorList>
    </citation>
    <scope>NUCLEOTIDE SEQUENCE [LARGE SCALE GENOMIC DNA]</scope>
    <source>
        <strain evidence="2">UH-Slu-Lm8-n1</strain>
    </source>
</reference>
<dbReference type="HOGENOM" id="CLU_1005348_0_0_1"/>
<organism evidence="1 2">
    <name type="scientific">Suillus luteus UH-Slu-Lm8-n1</name>
    <dbReference type="NCBI Taxonomy" id="930992"/>
    <lineage>
        <taxon>Eukaryota</taxon>
        <taxon>Fungi</taxon>
        <taxon>Dikarya</taxon>
        <taxon>Basidiomycota</taxon>
        <taxon>Agaricomycotina</taxon>
        <taxon>Agaricomycetes</taxon>
        <taxon>Agaricomycetidae</taxon>
        <taxon>Boletales</taxon>
        <taxon>Suillineae</taxon>
        <taxon>Suillaceae</taxon>
        <taxon>Suillus</taxon>
    </lineage>
</organism>
<proteinExistence type="predicted"/>
<dbReference type="EMBL" id="KN835791">
    <property type="protein sequence ID" value="KIK34210.1"/>
    <property type="molecule type" value="Genomic_DNA"/>
</dbReference>
<evidence type="ECO:0000313" key="2">
    <source>
        <dbReference type="Proteomes" id="UP000054485"/>
    </source>
</evidence>
<accession>A0A0C9Z9P1</accession>
<keyword evidence="2" id="KW-1185">Reference proteome</keyword>
<dbReference type="OrthoDB" id="2693300at2759"/>
<protein>
    <submittedName>
        <fullName evidence="1">Uncharacterized protein</fullName>
    </submittedName>
</protein>
<dbReference type="Proteomes" id="UP000054485">
    <property type="component" value="Unassembled WGS sequence"/>
</dbReference>
<evidence type="ECO:0000313" key="1">
    <source>
        <dbReference type="EMBL" id="KIK34210.1"/>
    </source>
</evidence>
<dbReference type="InParanoid" id="A0A0C9Z9P1"/>
<gene>
    <name evidence="1" type="ORF">CY34DRAFT_17876</name>
</gene>
<name>A0A0C9Z9P1_9AGAM</name>